<evidence type="ECO:0000313" key="3">
    <source>
        <dbReference type="Proteomes" id="UP000029120"/>
    </source>
</evidence>
<dbReference type="OMA" id="GWHREAN"/>
<dbReference type="InterPro" id="IPR008974">
    <property type="entry name" value="TRAF-like"/>
</dbReference>
<reference evidence="3" key="1">
    <citation type="journal article" date="2015" name="Nat. Plants">
        <title>Genome expansion of Arabis alpina linked with retrotransposition and reduced symmetric DNA methylation.</title>
        <authorList>
            <person name="Willing E.M."/>
            <person name="Rawat V."/>
            <person name="Mandakova T."/>
            <person name="Maumus F."/>
            <person name="James G.V."/>
            <person name="Nordstroem K.J."/>
            <person name="Becker C."/>
            <person name="Warthmann N."/>
            <person name="Chica C."/>
            <person name="Szarzynska B."/>
            <person name="Zytnicki M."/>
            <person name="Albani M.C."/>
            <person name="Kiefer C."/>
            <person name="Bergonzi S."/>
            <person name="Castaings L."/>
            <person name="Mateos J.L."/>
            <person name="Berns M.C."/>
            <person name="Bujdoso N."/>
            <person name="Piofczyk T."/>
            <person name="de Lorenzo L."/>
            <person name="Barrero-Sicilia C."/>
            <person name="Mateos I."/>
            <person name="Piednoel M."/>
            <person name="Hagmann J."/>
            <person name="Chen-Min-Tao R."/>
            <person name="Iglesias-Fernandez R."/>
            <person name="Schuster S.C."/>
            <person name="Alonso-Blanco C."/>
            <person name="Roudier F."/>
            <person name="Carbonero P."/>
            <person name="Paz-Ares J."/>
            <person name="Davis S.J."/>
            <person name="Pecinka A."/>
            <person name="Quesneville H."/>
            <person name="Colot V."/>
            <person name="Lysak M.A."/>
            <person name="Weigel D."/>
            <person name="Coupland G."/>
            <person name="Schneeberger K."/>
        </authorList>
    </citation>
    <scope>NUCLEOTIDE SEQUENCE [LARGE SCALE GENOMIC DNA]</scope>
    <source>
        <strain evidence="3">cv. Pajares</strain>
    </source>
</reference>
<dbReference type="Gramene" id="KFK40956">
    <property type="protein sequence ID" value="KFK40956"/>
    <property type="gene ID" value="AALP_AA2G066300"/>
</dbReference>
<proteinExistence type="predicted"/>
<organism evidence="2 3">
    <name type="scientific">Arabis alpina</name>
    <name type="common">Alpine rock-cress</name>
    <dbReference type="NCBI Taxonomy" id="50452"/>
    <lineage>
        <taxon>Eukaryota</taxon>
        <taxon>Viridiplantae</taxon>
        <taxon>Streptophyta</taxon>
        <taxon>Embryophyta</taxon>
        <taxon>Tracheophyta</taxon>
        <taxon>Spermatophyta</taxon>
        <taxon>Magnoliopsida</taxon>
        <taxon>eudicotyledons</taxon>
        <taxon>Gunneridae</taxon>
        <taxon>Pentapetalae</taxon>
        <taxon>rosids</taxon>
        <taxon>malvids</taxon>
        <taxon>Brassicales</taxon>
        <taxon>Brassicaceae</taxon>
        <taxon>Arabideae</taxon>
        <taxon>Arabis</taxon>
    </lineage>
</organism>
<dbReference type="SUPFAM" id="SSF49599">
    <property type="entry name" value="TRAF domain-like"/>
    <property type="match status" value="2"/>
</dbReference>
<dbReference type="PANTHER" id="PTHR46162">
    <property type="entry name" value="TRAF-LIKE FAMILY PROTEIN"/>
    <property type="match status" value="1"/>
</dbReference>
<dbReference type="Gene3D" id="2.60.210.10">
    <property type="entry name" value="Apoptosis, Tumor Necrosis Factor Receptor Associated Protein 2, Chain A"/>
    <property type="match status" value="2"/>
</dbReference>
<dbReference type="Pfam" id="PF22486">
    <property type="entry name" value="MATH_2"/>
    <property type="match status" value="2"/>
</dbReference>
<gene>
    <name evidence="2" type="ordered locus">AALP_Aa2g066300</name>
</gene>
<dbReference type="EMBL" id="CM002870">
    <property type="protein sequence ID" value="KFK40956.1"/>
    <property type="molecule type" value="Genomic_DNA"/>
</dbReference>
<name>A0A087HFQ4_ARAAL</name>
<protein>
    <recommendedName>
        <fullName evidence="1">MATH domain-containing protein</fullName>
    </recommendedName>
</protein>
<dbReference type="AlphaFoldDB" id="A0A087HFQ4"/>
<dbReference type="Proteomes" id="UP000029120">
    <property type="component" value="Chromosome 2"/>
</dbReference>
<dbReference type="OrthoDB" id="1111726at2759"/>
<sequence length="233" mass="26525">MGSCSGAVSTIVQNWREHPPSSFSLKIHNFSQLEHSTASSDHKYQSRLFSSCGYNWRLVIYPKGNRKDNGKGFISMYVEIHNNSLKIFTPPTQVFAELRFFVYNKKDNKYFTIQDVEVKRFNALKTGSNVVSKGDSRADGKWLSIFLYLADGETPKPDEKIFAKAKVQLLSLLGSNHSAHQMSGWHREANSGWGWSKFLSLDELRKSFLDKEDALNIEVEFQVVSATKYSPIV</sequence>
<dbReference type="eggNOG" id="KOG1987">
    <property type="taxonomic scope" value="Eukaryota"/>
</dbReference>
<feature type="domain" description="MATH" evidence="1">
    <location>
        <begin position="20"/>
        <end position="221"/>
    </location>
</feature>
<keyword evidence="3" id="KW-1185">Reference proteome</keyword>
<accession>A0A087HFQ4</accession>
<evidence type="ECO:0000313" key="2">
    <source>
        <dbReference type="EMBL" id="KFK40956.1"/>
    </source>
</evidence>
<dbReference type="PROSITE" id="PS50144">
    <property type="entry name" value="MATH"/>
    <property type="match status" value="1"/>
</dbReference>
<dbReference type="PANTHER" id="PTHR46162:SF47">
    <property type="entry name" value="TRAF-LIKE FAMILY PROTEIN-RELATED"/>
    <property type="match status" value="1"/>
</dbReference>
<evidence type="ECO:0000259" key="1">
    <source>
        <dbReference type="PROSITE" id="PS50144"/>
    </source>
</evidence>
<dbReference type="InterPro" id="IPR002083">
    <property type="entry name" value="MATH/TRAF_dom"/>
</dbReference>
<dbReference type="CDD" id="cd00121">
    <property type="entry name" value="MATH"/>
    <property type="match status" value="1"/>
</dbReference>